<proteinExistence type="predicted"/>
<accession>A0ABY8CCT0</accession>
<name>A0ABY8CCT0_9GAMM</name>
<keyword evidence="3" id="KW-1185">Reference proteome</keyword>
<reference evidence="2 3" key="1">
    <citation type="submission" date="2022-06" db="EMBL/GenBank/DDBJ databases">
        <title>Thiomicrohabdus sp. nov, an obligately chemolithoautotrophic, sulfur-oxidizing bacterium isolated from beach of Guanyin Mountain. Amoy.</title>
        <authorList>
            <person name="Zhu H."/>
        </authorList>
    </citation>
    <scope>NUCLEOTIDE SEQUENCE [LARGE SCALE GENOMIC DNA]</scope>
    <source>
        <strain evidence="2 3">XGS-01</strain>
    </source>
</reference>
<protein>
    <recommendedName>
        <fullName evidence="4">SoxXA-binding protein SoxK</fullName>
    </recommendedName>
</protein>
<feature type="chain" id="PRO_5046133712" description="SoxXA-binding protein SoxK" evidence="1">
    <location>
        <begin position="25"/>
        <end position="109"/>
    </location>
</feature>
<organism evidence="2 3">
    <name type="scientific">Thiomicrorhabdus lithotrophica</name>
    <dbReference type="NCBI Taxonomy" id="2949997"/>
    <lineage>
        <taxon>Bacteria</taxon>
        <taxon>Pseudomonadati</taxon>
        <taxon>Pseudomonadota</taxon>
        <taxon>Gammaproteobacteria</taxon>
        <taxon>Thiotrichales</taxon>
        <taxon>Piscirickettsiaceae</taxon>
        <taxon>Thiomicrorhabdus</taxon>
    </lineage>
</organism>
<evidence type="ECO:0000256" key="1">
    <source>
        <dbReference type="SAM" id="SignalP"/>
    </source>
</evidence>
<gene>
    <name evidence="2" type="ORF">NR989_03245</name>
</gene>
<dbReference type="RefSeq" id="WP_275595535.1">
    <property type="nucleotide sequence ID" value="NZ_CP102381.1"/>
</dbReference>
<feature type="signal peptide" evidence="1">
    <location>
        <begin position="1"/>
        <end position="24"/>
    </location>
</feature>
<evidence type="ECO:0008006" key="4">
    <source>
        <dbReference type="Google" id="ProtNLM"/>
    </source>
</evidence>
<sequence>MKKLIIGTAIVAALSMGGCTSNEAKPTSYADYVASATAAHAKAKAVNNVWKQKKMKKSYVETYLAKADEAKKKGDEAAALKYAKEAYKSANAEVAQMEAWKGQKAGWEK</sequence>
<dbReference type="EMBL" id="CP102381">
    <property type="protein sequence ID" value="WEJ63282.1"/>
    <property type="molecule type" value="Genomic_DNA"/>
</dbReference>
<dbReference type="Proteomes" id="UP001222275">
    <property type="component" value="Chromosome"/>
</dbReference>
<evidence type="ECO:0000313" key="2">
    <source>
        <dbReference type="EMBL" id="WEJ63282.1"/>
    </source>
</evidence>
<evidence type="ECO:0000313" key="3">
    <source>
        <dbReference type="Proteomes" id="UP001222275"/>
    </source>
</evidence>
<dbReference type="PROSITE" id="PS51257">
    <property type="entry name" value="PROKAR_LIPOPROTEIN"/>
    <property type="match status" value="1"/>
</dbReference>
<keyword evidence="1" id="KW-0732">Signal</keyword>